<feature type="non-terminal residue" evidence="3">
    <location>
        <position position="1"/>
    </location>
</feature>
<name>X1I8J4_9ZZZZ</name>
<dbReference type="InterPro" id="IPR050708">
    <property type="entry name" value="T6SS_VgrG/RHS"/>
</dbReference>
<feature type="domain" description="Teneurin-like YD-shell" evidence="2">
    <location>
        <begin position="14"/>
        <end position="219"/>
    </location>
</feature>
<gene>
    <name evidence="3" type="ORF">S03H2_53790</name>
</gene>
<evidence type="ECO:0000313" key="3">
    <source>
        <dbReference type="EMBL" id="GAH62429.1"/>
    </source>
</evidence>
<comment type="caution">
    <text evidence="3">The sequence shown here is derived from an EMBL/GenBank/DDBJ whole genome shotgun (WGS) entry which is preliminary data.</text>
</comment>
<dbReference type="Pfam" id="PF25023">
    <property type="entry name" value="TEN_YD-shell"/>
    <property type="match status" value="1"/>
</dbReference>
<dbReference type="InterPro" id="IPR056823">
    <property type="entry name" value="TEN-like_YD-shell"/>
</dbReference>
<keyword evidence="1" id="KW-0677">Repeat</keyword>
<dbReference type="NCBIfam" id="TIGR03696">
    <property type="entry name" value="Rhs_assc_core"/>
    <property type="match status" value="1"/>
</dbReference>
<dbReference type="PANTHER" id="PTHR32305">
    <property type="match status" value="1"/>
</dbReference>
<organism evidence="3">
    <name type="scientific">marine sediment metagenome</name>
    <dbReference type="NCBI Taxonomy" id="412755"/>
    <lineage>
        <taxon>unclassified sequences</taxon>
        <taxon>metagenomes</taxon>
        <taxon>ecological metagenomes</taxon>
    </lineage>
</organism>
<proteinExistence type="predicted"/>
<reference evidence="3" key="1">
    <citation type="journal article" date="2014" name="Front. Microbiol.">
        <title>High frequency of phylogenetically diverse reductive dehalogenase-homologous genes in deep subseafloor sedimentary metagenomes.</title>
        <authorList>
            <person name="Kawai M."/>
            <person name="Futagami T."/>
            <person name="Toyoda A."/>
            <person name="Takaki Y."/>
            <person name="Nishi S."/>
            <person name="Hori S."/>
            <person name="Arai W."/>
            <person name="Tsubouchi T."/>
            <person name="Morono Y."/>
            <person name="Uchiyama I."/>
            <person name="Ito T."/>
            <person name="Fujiyama A."/>
            <person name="Inagaki F."/>
            <person name="Takami H."/>
        </authorList>
    </citation>
    <scope>NUCLEOTIDE SEQUENCE</scope>
    <source>
        <strain evidence="3">Expedition CK06-06</strain>
    </source>
</reference>
<evidence type="ECO:0000259" key="2">
    <source>
        <dbReference type="Pfam" id="PF25023"/>
    </source>
</evidence>
<evidence type="ECO:0000256" key="1">
    <source>
        <dbReference type="ARBA" id="ARBA00022737"/>
    </source>
</evidence>
<protein>
    <recommendedName>
        <fullName evidence="2">Teneurin-like YD-shell domain-containing protein</fullName>
    </recommendedName>
</protein>
<dbReference type="InterPro" id="IPR022385">
    <property type="entry name" value="Rhs_assc_core"/>
</dbReference>
<sequence>GNRTRLEYNDGGGTTTTTYLYNPADQLTRDTVGETNTDYLYDANGSLTKKDDGANVHSYSYDYRNLMTDYDGPGSSNDSTYNYDARGRRITKDVNGTKTAYFHDGLNVVAEYNGSNQLQRTYVTPGLDQNLSLTSSGTTYYHLPDALGRVRQVISANEATQNGYDYEAFGKVYGTPTENLTQPFRFTARAWDPETELYHYRARSYGQALGRFLSRDSLWLSDGANLYCYVRNSPVLYADPLGRADRSTHVFTRSRR</sequence>
<dbReference type="AlphaFoldDB" id="X1I8J4"/>
<dbReference type="PANTHER" id="PTHR32305:SF15">
    <property type="entry name" value="PROTEIN RHSA-RELATED"/>
    <property type="match status" value="1"/>
</dbReference>
<accession>X1I8J4</accession>
<dbReference type="EMBL" id="BARU01034251">
    <property type="protein sequence ID" value="GAH62429.1"/>
    <property type="molecule type" value="Genomic_DNA"/>
</dbReference>
<feature type="non-terminal residue" evidence="3">
    <location>
        <position position="256"/>
    </location>
</feature>
<dbReference type="Gene3D" id="2.180.10.10">
    <property type="entry name" value="RHS repeat-associated core"/>
    <property type="match status" value="1"/>
</dbReference>